<evidence type="ECO:0000313" key="13">
    <source>
        <dbReference type="EMBL" id="CAG7727070.1"/>
    </source>
</evidence>
<evidence type="ECO:0000256" key="4">
    <source>
        <dbReference type="ARBA" id="ARBA00022771"/>
    </source>
</evidence>
<dbReference type="PROSITE" id="PS50157">
    <property type="entry name" value="ZINC_FINGER_C2H2_2"/>
    <property type="match status" value="12"/>
</dbReference>
<organism evidence="13 14">
    <name type="scientific">Allacma fusca</name>
    <dbReference type="NCBI Taxonomy" id="39272"/>
    <lineage>
        <taxon>Eukaryota</taxon>
        <taxon>Metazoa</taxon>
        <taxon>Ecdysozoa</taxon>
        <taxon>Arthropoda</taxon>
        <taxon>Hexapoda</taxon>
        <taxon>Collembola</taxon>
        <taxon>Symphypleona</taxon>
        <taxon>Sminthuridae</taxon>
        <taxon>Allacma</taxon>
    </lineage>
</organism>
<dbReference type="FunFam" id="3.30.160.60:FF:000100">
    <property type="entry name" value="Zinc finger 45-like"/>
    <property type="match status" value="1"/>
</dbReference>
<dbReference type="AlphaFoldDB" id="A0A8J2P056"/>
<dbReference type="Pfam" id="PF00096">
    <property type="entry name" value="zf-C2H2"/>
    <property type="match status" value="5"/>
</dbReference>
<keyword evidence="6" id="KW-0805">Transcription regulation</keyword>
<feature type="region of interest" description="Disordered" evidence="11">
    <location>
        <begin position="321"/>
        <end position="368"/>
    </location>
</feature>
<evidence type="ECO:0000256" key="7">
    <source>
        <dbReference type="ARBA" id="ARBA00023125"/>
    </source>
</evidence>
<dbReference type="PROSITE" id="PS00028">
    <property type="entry name" value="ZINC_FINGER_C2H2_1"/>
    <property type="match status" value="10"/>
</dbReference>
<evidence type="ECO:0000256" key="1">
    <source>
        <dbReference type="ARBA" id="ARBA00004123"/>
    </source>
</evidence>
<feature type="region of interest" description="Disordered" evidence="11">
    <location>
        <begin position="574"/>
        <end position="662"/>
    </location>
</feature>
<protein>
    <recommendedName>
        <fullName evidence="12">C2H2-type domain-containing protein</fullName>
    </recommendedName>
</protein>
<keyword evidence="8" id="KW-0804">Transcription</keyword>
<name>A0A8J2P056_9HEXA</name>
<dbReference type="Pfam" id="PF13912">
    <property type="entry name" value="zf-C2H2_6"/>
    <property type="match status" value="2"/>
</dbReference>
<keyword evidence="4 10" id="KW-0863">Zinc-finger</keyword>
<keyword evidence="9" id="KW-0539">Nucleus</keyword>
<feature type="domain" description="C2H2-type" evidence="12">
    <location>
        <begin position="932"/>
        <end position="960"/>
    </location>
</feature>
<keyword evidence="2" id="KW-0479">Metal-binding</keyword>
<evidence type="ECO:0000256" key="6">
    <source>
        <dbReference type="ARBA" id="ARBA00023015"/>
    </source>
</evidence>
<comment type="subcellular location">
    <subcellularLocation>
        <location evidence="1">Nucleus</location>
    </subcellularLocation>
</comment>
<dbReference type="SMART" id="SM00355">
    <property type="entry name" value="ZnF_C2H2"/>
    <property type="match status" value="14"/>
</dbReference>
<feature type="compositionally biased region" description="Basic and acidic residues" evidence="11">
    <location>
        <begin position="586"/>
        <end position="600"/>
    </location>
</feature>
<evidence type="ECO:0000256" key="8">
    <source>
        <dbReference type="ARBA" id="ARBA00023163"/>
    </source>
</evidence>
<feature type="domain" description="C2H2-type" evidence="12">
    <location>
        <begin position="695"/>
        <end position="722"/>
    </location>
</feature>
<dbReference type="FunFam" id="3.30.160.60:FF:000446">
    <property type="entry name" value="Zinc finger protein"/>
    <property type="match status" value="2"/>
</dbReference>
<feature type="domain" description="C2H2-type" evidence="12">
    <location>
        <begin position="990"/>
        <end position="1018"/>
    </location>
</feature>
<sequence length="1074" mass="122408">MLCLLCSEDAGGVTSDEVTVDPMDKSRNGQRLCQLLELEAAEYEEILSVGTFCGRCLEELREVDIKLDPEVPYEVMDERRETVKRRLMNSWMKLQSEDVHADNYCSWQSVRLRILLDLGAVMEVVEDPVAISREQSDNNPFQADDYVYTFENFQEDVAAGLEMTMDTIREGIKSYAGEEEALNEGPLYLVVDTKVGQDLSTDQDPVAESNNSFCNPEDSLHVRGITEEQTALKIIDGEGPVTQNKKSSLIQGKYSEETVVKFLPVLPRELTECSSNNSELMASPKILTSCNKFPSQEKICSQDERLTKVSDSFRLNKLETANTSLGANDPPVNEEISRGRKSKRKPLRPTKGIYSLKSPTRKEPAANVKSTNVLAEEIIKSQTVTSTSQFIPSNSVNNDTGNTLASSDSCIASCDIEIETPNSLMTSKKELANTSLLTPACEVYNSDQEEKSKQQSGNSSNQTQNSMIQNPLETFSMVFDKQVRTPRNFKKSVKVSNPNSKSNCHQINHPVKNTLAIKETMVESSLDSPPASPKEMLELPWNSSPDTMAEVQLTRRSIRRIHKNIRYSTDFEASEINSGRTRSLRGKREQENSKKAETSKRIKHSSPREISIQKGGNDTEMECSRVSEIQKQSTELKPSILNNSNAQRSTNEGPADVESKQKFKCQKKGCDRQFSTRDRRDNHFKRKHEGIRNLFSCNICNKTFPARTRLATHMQRHEKAGKTYPCSQCDKSFPTQKKLDFHLYQHSHNWGLYCDICNKGFPAGQEQRLANHKKIHDESRPRPFECSTCGRKFSSQQYLNIHQKNHPIQPGDDGLYKCMIETCQLTFKAVTSFREHQKTHTGELPFECEVCGKKFGYITGYKKHMISHTDEKHHVCHICGKQFKQKGNLNLHIERHSGIKPYKCTFPGCNYSFFDQYKLKNHADVHTGKRIFKCADCDKCFRTTTGLKSHHAAVHAKERKYKCHCGKTFSQKQYLQFHKTQHPELNLKRFTCEVCSKKFSEPSSLREHKRRFHTGETSFRCDKCDYTACFKSRMEKHLLTHSNPQFDCSKCGKQFRQANNLKRHLATVHLTKSK</sequence>
<evidence type="ECO:0000256" key="5">
    <source>
        <dbReference type="ARBA" id="ARBA00022833"/>
    </source>
</evidence>
<dbReference type="GO" id="GO:0005634">
    <property type="term" value="C:nucleus"/>
    <property type="evidence" value="ECO:0007669"/>
    <property type="project" value="UniProtKB-SubCell"/>
</dbReference>
<dbReference type="GO" id="GO:0000978">
    <property type="term" value="F:RNA polymerase II cis-regulatory region sequence-specific DNA binding"/>
    <property type="evidence" value="ECO:0007669"/>
    <property type="project" value="TreeGrafter"/>
</dbReference>
<feature type="domain" description="C2H2-type" evidence="12">
    <location>
        <begin position="816"/>
        <end position="845"/>
    </location>
</feature>
<proteinExistence type="predicted"/>
<evidence type="ECO:0000256" key="10">
    <source>
        <dbReference type="PROSITE-ProRule" id="PRU00042"/>
    </source>
</evidence>
<feature type="domain" description="C2H2-type" evidence="12">
    <location>
        <begin position="784"/>
        <end position="806"/>
    </location>
</feature>
<keyword evidence="14" id="KW-1185">Reference proteome</keyword>
<gene>
    <name evidence="13" type="ORF">AFUS01_LOCUS15933</name>
</gene>
<dbReference type="PANTHER" id="PTHR24384:SF189">
    <property type="entry name" value="C2H2-TYPE DOMAIN-CONTAINING PROTEIN-RELATED"/>
    <property type="match status" value="1"/>
</dbReference>
<feature type="domain" description="C2H2-type" evidence="12">
    <location>
        <begin position="724"/>
        <end position="747"/>
    </location>
</feature>
<dbReference type="OrthoDB" id="427030at2759"/>
<keyword evidence="7" id="KW-0238">DNA-binding</keyword>
<feature type="domain" description="C2H2-type" evidence="12">
    <location>
        <begin position="874"/>
        <end position="901"/>
    </location>
</feature>
<dbReference type="PANTHER" id="PTHR24384">
    <property type="entry name" value="FINGER PUTATIVE TRANSCRIPTION FACTOR FAMILY-RELATED"/>
    <property type="match status" value="1"/>
</dbReference>
<feature type="domain" description="C2H2-type" evidence="12">
    <location>
        <begin position="902"/>
        <end position="931"/>
    </location>
</feature>
<keyword evidence="5" id="KW-0862">Zinc</keyword>
<evidence type="ECO:0000256" key="9">
    <source>
        <dbReference type="ARBA" id="ARBA00023242"/>
    </source>
</evidence>
<accession>A0A8J2P056</accession>
<keyword evidence="3" id="KW-0677">Repeat</keyword>
<feature type="compositionally biased region" description="Polar residues" evidence="11">
    <location>
        <begin position="627"/>
        <end position="652"/>
    </location>
</feature>
<dbReference type="InterPro" id="IPR050752">
    <property type="entry name" value="C2H2-ZF_domain"/>
</dbReference>
<dbReference type="EMBL" id="CAJVCH010143242">
    <property type="protein sequence ID" value="CAG7727070.1"/>
    <property type="molecule type" value="Genomic_DNA"/>
</dbReference>
<evidence type="ECO:0000256" key="11">
    <source>
        <dbReference type="SAM" id="MobiDB-lite"/>
    </source>
</evidence>
<dbReference type="GO" id="GO:0000981">
    <property type="term" value="F:DNA-binding transcription factor activity, RNA polymerase II-specific"/>
    <property type="evidence" value="ECO:0007669"/>
    <property type="project" value="TreeGrafter"/>
</dbReference>
<dbReference type="InterPro" id="IPR013087">
    <property type="entry name" value="Znf_C2H2_type"/>
</dbReference>
<feature type="domain" description="C2H2-type" evidence="12">
    <location>
        <begin position="961"/>
        <end position="982"/>
    </location>
</feature>
<dbReference type="Proteomes" id="UP000708208">
    <property type="component" value="Unassembled WGS sequence"/>
</dbReference>
<feature type="domain" description="C2H2-type" evidence="12">
    <location>
        <begin position="846"/>
        <end position="873"/>
    </location>
</feature>
<feature type="domain" description="C2H2-type" evidence="12">
    <location>
        <begin position="663"/>
        <end position="693"/>
    </location>
</feature>
<dbReference type="GO" id="GO:0008270">
    <property type="term" value="F:zinc ion binding"/>
    <property type="evidence" value="ECO:0007669"/>
    <property type="project" value="UniProtKB-KW"/>
</dbReference>
<comment type="caution">
    <text evidence="13">The sequence shown here is derived from an EMBL/GenBank/DDBJ whole genome shotgun (WGS) entry which is preliminary data.</text>
</comment>
<evidence type="ECO:0000259" key="12">
    <source>
        <dbReference type="PROSITE" id="PS50157"/>
    </source>
</evidence>
<evidence type="ECO:0000256" key="2">
    <source>
        <dbReference type="ARBA" id="ARBA00022723"/>
    </source>
</evidence>
<evidence type="ECO:0000256" key="3">
    <source>
        <dbReference type="ARBA" id="ARBA00022737"/>
    </source>
</evidence>
<evidence type="ECO:0000313" key="14">
    <source>
        <dbReference type="Proteomes" id="UP000708208"/>
    </source>
</evidence>
<feature type="domain" description="C2H2-type" evidence="12">
    <location>
        <begin position="1046"/>
        <end position="1074"/>
    </location>
</feature>
<feature type="region of interest" description="Disordered" evidence="11">
    <location>
        <begin position="445"/>
        <end position="465"/>
    </location>
</feature>
<reference evidence="13" key="1">
    <citation type="submission" date="2021-06" db="EMBL/GenBank/DDBJ databases">
        <authorList>
            <person name="Hodson N. C."/>
            <person name="Mongue J. A."/>
            <person name="Jaron S. K."/>
        </authorList>
    </citation>
    <scope>NUCLEOTIDE SEQUENCE</scope>
</reference>
<feature type="compositionally biased region" description="Low complexity" evidence="11">
    <location>
        <begin position="454"/>
        <end position="465"/>
    </location>
</feature>
<feature type="compositionally biased region" description="Basic residues" evidence="11">
    <location>
        <begin position="339"/>
        <end position="348"/>
    </location>
</feature>